<protein>
    <submittedName>
        <fullName evidence="8">LuxR family two component transcriptional regulator</fullName>
    </submittedName>
</protein>
<evidence type="ECO:0000259" key="7">
    <source>
        <dbReference type="PROSITE" id="PS50110"/>
    </source>
</evidence>
<feature type="modified residue" description="4-aspartylphosphate" evidence="5">
    <location>
        <position position="54"/>
    </location>
</feature>
<feature type="domain" description="HTH luxR-type" evidence="6">
    <location>
        <begin position="133"/>
        <end position="198"/>
    </location>
</feature>
<name>A0A4R3LBJ8_9BACL</name>
<dbReference type="InterPro" id="IPR016032">
    <property type="entry name" value="Sig_transdc_resp-reg_C-effctor"/>
</dbReference>
<dbReference type="SUPFAM" id="SSF52172">
    <property type="entry name" value="CheY-like"/>
    <property type="match status" value="1"/>
</dbReference>
<dbReference type="GO" id="GO:0000160">
    <property type="term" value="P:phosphorelay signal transduction system"/>
    <property type="evidence" value="ECO:0007669"/>
    <property type="project" value="InterPro"/>
</dbReference>
<dbReference type="PROSITE" id="PS50043">
    <property type="entry name" value="HTH_LUXR_2"/>
    <property type="match status" value="1"/>
</dbReference>
<keyword evidence="3" id="KW-0238">DNA-binding</keyword>
<keyword evidence="1 5" id="KW-0597">Phosphoprotein</keyword>
<dbReference type="SMART" id="SM00448">
    <property type="entry name" value="REC"/>
    <property type="match status" value="1"/>
</dbReference>
<evidence type="ECO:0000256" key="1">
    <source>
        <dbReference type="ARBA" id="ARBA00022553"/>
    </source>
</evidence>
<dbReference type="RefSeq" id="WP_131922986.1">
    <property type="nucleotide sequence ID" value="NZ_SMAG01000001.1"/>
</dbReference>
<evidence type="ECO:0000313" key="8">
    <source>
        <dbReference type="EMBL" id="TCS96585.1"/>
    </source>
</evidence>
<evidence type="ECO:0000313" key="9">
    <source>
        <dbReference type="Proteomes" id="UP000294937"/>
    </source>
</evidence>
<dbReference type="InterPro" id="IPR039420">
    <property type="entry name" value="WalR-like"/>
</dbReference>
<keyword evidence="4" id="KW-0804">Transcription</keyword>
<dbReference type="SMART" id="SM00421">
    <property type="entry name" value="HTH_LUXR"/>
    <property type="match status" value="1"/>
</dbReference>
<comment type="caution">
    <text evidence="8">The sequence shown here is derived from an EMBL/GenBank/DDBJ whole genome shotgun (WGS) entry which is preliminary data.</text>
</comment>
<dbReference type="GO" id="GO:0006355">
    <property type="term" value="P:regulation of DNA-templated transcription"/>
    <property type="evidence" value="ECO:0007669"/>
    <property type="project" value="InterPro"/>
</dbReference>
<keyword evidence="2" id="KW-0805">Transcription regulation</keyword>
<dbReference type="PANTHER" id="PTHR43214">
    <property type="entry name" value="TWO-COMPONENT RESPONSE REGULATOR"/>
    <property type="match status" value="1"/>
</dbReference>
<accession>A0A4R3LBJ8</accession>
<dbReference type="PRINTS" id="PR00038">
    <property type="entry name" value="HTHLUXR"/>
</dbReference>
<sequence length="200" mass="22421">MIRIFIAEDQRMLLGALGALLDLEKDMEIVGQAINGQEALDSIKKLQPDLCLMDIEMPLKNGLEVAEELKEILPECKVIILTTFARPGYFERAIKIGVQGYLLKDGSIEELAAAIRQVMKGKRAFCPELMFDIIHDENPLTSREQEILSIAAEGKTTKEIAKQLFLSSGTVRNYMSEIIQKLEAKNRIEAISTAKEKGWI</sequence>
<evidence type="ECO:0000256" key="2">
    <source>
        <dbReference type="ARBA" id="ARBA00023015"/>
    </source>
</evidence>
<dbReference type="PANTHER" id="PTHR43214:SF42">
    <property type="entry name" value="TRANSCRIPTIONAL REGULATORY PROTEIN DESR"/>
    <property type="match status" value="1"/>
</dbReference>
<dbReference type="Pfam" id="PF00196">
    <property type="entry name" value="GerE"/>
    <property type="match status" value="1"/>
</dbReference>
<reference evidence="8 9" key="1">
    <citation type="submission" date="2019-03" db="EMBL/GenBank/DDBJ databases">
        <title>Genomic Encyclopedia of Type Strains, Phase IV (KMG-IV): sequencing the most valuable type-strain genomes for metagenomic binning, comparative biology and taxonomic classification.</title>
        <authorList>
            <person name="Goeker M."/>
        </authorList>
    </citation>
    <scope>NUCLEOTIDE SEQUENCE [LARGE SCALE GENOMIC DNA]</scope>
    <source>
        <strain evidence="8 9">DSM 45707</strain>
    </source>
</reference>
<dbReference type="Pfam" id="PF00072">
    <property type="entry name" value="Response_reg"/>
    <property type="match status" value="1"/>
</dbReference>
<evidence type="ECO:0000256" key="5">
    <source>
        <dbReference type="PROSITE-ProRule" id="PRU00169"/>
    </source>
</evidence>
<proteinExistence type="predicted"/>
<organism evidence="8 9">
    <name type="scientific">Hazenella coriacea</name>
    <dbReference type="NCBI Taxonomy" id="1179467"/>
    <lineage>
        <taxon>Bacteria</taxon>
        <taxon>Bacillati</taxon>
        <taxon>Bacillota</taxon>
        <taxon>Bacilli</taxon>
        <taxon>Bacillales</taxon>
        <taxon>Thermoactinomycetaceae</taxon>
        <taxon>Hazenella</taxon>
    </lineage>
</organism>
<dbReference type="EMBL" id="SMAG01000001">
    <property type="protein sequence ID" value="TCS96585.1"/>
    <property type="molecule type" value="Genomic_DNA"/>
</dbReference>
<dbReference type="GO" id="GO:0003677">
    <property type="term" value="F:DNA binding"/>
    <property type="evidence" value="ECO:0007669"/>
    <property type="project" value="UniProtKB-KW"/>
</dbReference>
<dbReference type="PROSITE" id="PS50110">
    <property type="entry name" value="RESPONSE_REGULATORY"/>
    <property type="match status" value="1"/>
</dbReference>
<dbReference type="Proteomes" id="UP000294937">
    <property type="component" value="Unassembled WGS sequence"/>
</dbReference>
<evidence type="ECO:0000256" key="3">
    <source>
        <dbReference type="ARBA" id="ARBA00023125"/>
    </source>
</evidence>
<evidence type="ECO:0000259" key="6">
    <source>
        <dbReference type="PROSITE" id="PS50043"/>
    </source>
</evidence>
<keyword evidence="9" id="KW-1185">Reference proteome</keyword>
<evidence type="ECO:0000256" key="4">
    <source>
        <dbReference type="ARBA" id="ARBA00023163"/>
    </source>
</evidence>
<dbReference type="CDD" id="cd19930">
    <property type="entry name" value="REC_DesR-like"/>
    <property type="match status" value="1"/>
</dbReference>
<dbReference type="CDD" id="cd06170">
    <property type="entry name" value="LuxR_C_like"/>
    <property type="match status" value="1"/>
</dbReference>
<dbReference type="AlphaFoldDB" id="A0A4R3LBJ8"/>
<dbReference type="Gene3D" id="3.40.50.2300">
    <property type="match status" value="1"/>
</dbReference>
<dbReference type="OrthoDB" id="9780153at2"/>
<dbReference type="InterPro" id="IPR011006">
    <property type="entry name" value="CheY-like_superfamily"/>
</dbReference>
<dbReference type="InterPro" id="IPR001789">
    <property type="entry name" value="Sig_transdc_resp-reg_receiver"/>
</dbReference>
<dbReference type="InterPro" id="IPR000792">
    <property type="entry name" value="Tscrpt_reg_LuxR_C"/>
</dbReference>
<feature type="domain" description="Response regulatory" evidence="7">
    <location>
        <begin position="3"/>
        <end position="119"/>
    </location>
</feature>
<gene>
    <name evidence="8" type="ORF">EDD58_101221</name>
</gene>
<dbReference type="SUPFAM" id="SSF46894">
    <property type="entry name" value="C-terminal effector domain of the bipartite response regulators"/>
    <property type="match status" value="1"/>
</dbReference>